<evidence type="ECO:0000313" key="2">
    <source>
        <dbReference type="Proteomes" id="UP001153269"/>
    </source>
</evidence>
<gene>
    <name evidence="1" type="ORF">PLEPLA_LOCUS36970</name>
</gene>
<proteinExistence type="predicted"/>
<keyword evidence="2" id="KW-1185">Reference proteome</keyword>
<dbReference type="AlphaFoldDB" id="A0A9N7VGW6"/>
<organism evidence="1 2">
    <name type="scientific">Pleuronectes platessa</name>
    <name type="common">European plaice</name>
    <dbReference type="NCBI Taxonomy" id="8262"/>
    <lineage>
        <taxon>Eukaryota</taxon>
        <taxon>Metazoa</taxon>
        <taxon>Chordata</taxon>
        <taxon>Craniata</taxon>
        <taxon>Vertebrata</taxon>
        <taxon>Euteleostomi</taxon>
        <taxon>Actinopterygii</taxon>
        <taxon>Neopterygii</taxon>
        <taxon>Teleostei</taxon>
        <taxon>Neoteleostei</taxon>
        <taxon>Acanthomorphata</taxon>
        <taxon>Carangaria</taxon>
        <taxon>Pleuronectiformes</taxon>
        <taxon>Pleuronectoidei</taxon>
        <taxon>Pleuronectidae</taxon>
        <taxon>Pleuronectes</taxon>
    </lineage>
</organism>
<accession>A0A9N7VGW6</accession>
<name>A0A9N7VGW6_PLEPL</name>
<protein>
    <submittedName>
        <fullName evidence="1">Uncharacterized protein</fullName>
    </submittedName>
</protein>
<dbReference type="Proteomes" id="UP001153269">
    <property type="component" value="Unassembled WGS sequence"/>
</dbReference>
<reference evidence="1" key="1">
    <citation type="submission" date="2020-03" db="EMBL/GenBank/DDBJ databases">
        <authorList>
            <person name="Weist P."/>
        </authorList>
    </citation>
    <scope>NUCLEOTIDE SEQUENCE</scope>
</reference>
<comment type="caution">
    <text evidence="1">The sequence shown here is derived from an EMBL/GenBank/DDBJ whole genome shotgun (WGS) entry which is preliminary data.</text>
</comment>
<dbReference type="EMBL" id="CADEAL010004009">
    <property type="protein sequence ID" value="CAB1449289.1"/>
    <property type="molecule type" value="Genomic_DNA"/>
</dbReference>
<evidence type="ECO:0000313" key="1">
    <source>
        <dbReference type="EMBL" id="CAB1449289.1"/>
    </source>
</evidence>
<sequence>MKQEPLKPVLASGVIKVEAYLTGIHMVERRSCDSGPTCLASCTWKIPRHPPASLSSHMFTCTSSLPRRGRAARPSVQAAHLLVRSAISSHRSNMRMMDALAAEGFSVVSSSMERRSRFPSFPSL</sequence>